<feature type="transmembrane region" description="Helical" evidence="6">
    <location>
        <begin position="212"/>
        <end position="231"/>
    </location>
</feature>
<dbReference type="GO" id="GO:0005886">
    <property type="term" value="C:plasma membrane"/>
    <property type="evidence" value="ECO:0007669"/>
    <property type="project" value="UniProtKB-SubCell"/>
</dbReference>
<evidence type="ECO:0000256" key="6">
    <source>
        <dbReference type="SAM" id="Phobius"/>
    </source>
</evidence>
<proteinExistence type="predicted"/>
<evidence type="ECO:0000313" key="8">
    <source>
        <dbReference type="EMBL" id="OWT58230.1"/>
    </source>
</evidence>
<name>A0A225MDU3_9BURK</name>
<keyword evidence="2" id="KW-1003">Cell membrane</keyword>
<reference evidence="9" key="1">
    <citation type="submission" date="2017-06" db="EMBL/GenBank/DDBJ databases">
        <title>Herbaspirillum phytohormonus sp. nov., isolated from the root nodule of Robinia pseudoacacia in lead-zinc mine.</title>
        <authorList>
            <person name="Fan M."/>
            <person name="Lin Y."/>
        </authorList>
    </citation>
    <scope>NUCLEOTIDE SEQUENCE [LARGE SCALE GENOMIC DNA]</scope>
    <source>
        <strain evidence="9">SC-089</strain>
    </source>
</reference>
<keyword evidence="5 6" id="KW-0472">Membrane</keyword>
<evidence type="ECO:0000313" key="9">
    <source>
        <dbReference type="Proteomes" id="UP000214603"/>
    </source>
</evidence>
<evidence type="ECO:0000256" key="1">
    <source>
        <dbReference type="ARBA" id="ARBA00004651"/>
    </source>
</evidence>
<dbReference type="AlphaFoldDB" id="A0A225MDU3"/>
<feature type="transmembrane region" description="Helical" evidence="6">
    <location>
        <begin position="7"/>
        <end position="26"/>
    </location>
</feature>
<evidence type="ECO:0000256" key="4">
    <source>
        <dbReference type="ARBA" id="ARBA00022989"/>
    </source>
</evidence>
<keyword evidence="9" id="KW-1185">Reference proteome</keyword>
<evidence type="ECO:0000256" key="2">
    <source>
        <dbReference type="ARBA" id="ARBA00022475"/>
    </source>
</evidence>
<dbReference type="InterPro" id="IPR007895">
    <property type="entry name" value="MASE1"/>
</dbReference>
<dbReference type="OrthoDB" id="8673582at2"/>
<feature type="domain" description="MASE1" evidence="7">
    <location>
        <begin position="10"/>
        <end position="293"/>
    </location>
</feature>
<feature type="transmembrane region" description="Helical" evidence="6">
    <location>
        <begin position="272"/>
        <end position="289"/>
    </location>
</feature>
<evidence type="ECO:0000256" key="3">
    <source>
        <dbReference type="ARBA" id="ARBA00022692"/>
    </source>
</evidence>
<organism evidence="8 9">
    <name type="scientific">Candidimonas nitroreducens</name>
    <dbReference type="NCBI Taxonomy" id="683354"/>
    <lineage>
        <taxon>Bacteria</taxon>
        <taxon>Pseudomonadati</taxon>
        <taxon>Pseudomonadota</taxon>
        <taxon>Betaproteobacteria</taxon>
        <taxon>Burkholderiales</taxon>
        <taxon>Alcaligenaceae</taxon>
        <taxon>Candidimonas</taxon>
    </lineage>
</organism>
<feature type="transmembrane region" description="Helical" evidence="6">
    <location>
        <begin position="184"/>
        <end position="200"/>
    </location>
</feature>
<comment type="caution">
    <text evidence="8">The sequence shown here is derived from an EMBL/GenBank/DDBJ whole genome shotgun (WGS) entry which is preliminary data.</text>
</comment>
<feature type="transmembrane region" description="Helical" evidence="6">
    <location>
        <begin position="32"/>
        <end position="50"/>
    </location>
</feature>
<dbReference type="Gene3D" id="3.30.450.20">
    <property type="entry name" value="PAS domain"/>
    <property type="match status" value="1"/>
</dbReference>
<comment type="subcellular location">
    <subcellularLocation>
        <location evidence="1">Cell membrane</location>
        <topology evidence="1">Multi-pass membrane protein</topology>
    </subcellularLocation>
</comment>
<dbReference type="EMBL" id="NJIH01000008">
    <property type="protein sequence ID" value="OWT58230.1"/>
    <property type="molecule type" value="Genomic_DNA"/>
</dbReference>
<keyword evidence="3 6" id="KW-0812">Transmembrane</keyword>
<feature type="transmembrane region" description="Helical" evidence="6">
    <location>
        <begin position="141"/>
        <end position="163"/>
    </location>
</feature>
<feature type="transmembrane region" description="Helical" evidence="6">
    <location>
        <begin position="57"/>
        <end position="74"/>
    </location>
</feature>
<evidence type="ECO:0000259" key="7">
    <source>
        <dbReference type="Pfam" id="PF05231"/>
    </source>
</evidence>
<dbReference type="Proteomes" id="UP000214603">
    <property type="component" value="Unassembled WGS sequence"/>
</dbReference>
<dbReference type="RefSeq" id="WP_088604141.1">
    <property type="nucleotide sequence ID" value="NZ_NJIH01000008.1"/>
</dbReference>
<feature type="transmembrane region" description="Helical" evidence="6">
    <location>
        <begin position="80"/>
        <end position="98"/>
    </location>
</feature>
<feature type="transmembrane region" description="Helical" evidence="6">
    <location>
        <begin position="110"/>
        <end position="135"/>
    </location>
</feature>
<gene>
    <name evidence="8" type="ORF">CEY11_14635</name>
</gene>
<dbReference type="Pfam" id="PF05231">
    <property type="entry name" value="MASE1"/>
    <property type="match status" value="1"/>
</dbReference>
<feature type="transmembrane region" description="Helical" evidence="6">
    <location>
        <begin position="236"/>
        <end position="252"/>
    </location>
</feature>
<sequence length="425" mass="45031">MRMPTKYSIALWALLYLVFGYFSLLLDDPAGRASYVWLPAGIAVAALILAERRHWPALAGALFLAQLVLGLLWGDHVATALVLSISGPLSFLLAAWVIRALSPRTQGLGFIGALVAGALAGAALSAALGGGWLMYSKSLPAWPILMVWGAANVAGTLIVTPVLTSWANFRARRSGGPSARDLRVGGLAYAALVVSTFLIFDGRIAQQFSAALSFQLTYLPLVFAVLAALVWGPRGGSIAVFTLALMALYQSAQGDGPFGSSGIPAGDSLLHAQAYLAVAALLVLLANALRGERERRLESVANWHERLELALSASQQLIYQFDVNSGKFEWAGDAALAQDLQVAGLATLEDVVARAHPDDASALRARWAERSGQGSENIDVLSFRLADAQGRWLKILDSGAAARDETEQAIIVAGTWQARDTGSVD</sequence>
<protein>
    <submittedName>
        <fullName evidence="8">Diguanylate cyclase</fullName>
    </submittedName>
</protein>
<keyword evidence="4 6" id="KW-1133">Transmembrane helix</keyword>
<accession>A0A225MDU3</accession>
<evidence type="ECO:0000256" key="5">
    <source>
        <dbReference type="ARBA" id="ARBA00023136"/>
    </source>
</evidence>